<dbReference type="EMBL" id="ML121590">
    <property type="protein sequence ID" value="RPB19344.1"/>
    <property type="molecule type" value="Genomic_DNA"/>
</dbReference>
<reference evidence="3 4" key="1">
    <citation type="journal article" date="2018" name="Nat. Ecol. Evol.">
        <title>Pezizomycetes genomes reveal the molecular basis of ectomycorrhizal truffle lifestyle.</title>
        <authorList>
            <person name="Murat C."/>
            <person name="Payen T."/>
            <person name="Noel B."/>
            <person name="Kuo A."/>
            <person name="Morin E."/>
            <person name="Chen J."/>
            <person name="Kohler A."/>
            <person name="Krizsan K."/>
            <person name="Balestrini R."/>
            <person name="Da Silva C."/>
            <person name="Montanini B."/>
            <person name="Hainaut M."/>
            <person name="Levati E."/>
            <person name="Barry K.W."/>
            <person name="Belfiori B."/>
            <person name="Cichocki N."/>
            <person name="Clum A."/>
            <person name="Dockter R.B."/>
            <person name="Fauchery L."/>
            <person name="Guy J."/>
            <person name="Iotti M."/>
            <person name="Le Tacon F."/>
            <person name="Lindquist E.A."/>
            <person name="Lipzen A."/>
            <person name="Malagnac F."/>
            <person name="Mello A."/>
            <person name="Molinier V."/>
            <person name="Miyauchi S."/>
            <person name="Poulain J."/>
            <person name="Riccioni C."/>
            <person name="Rubini A."/>
            <person name="Sitrit Y."/>
            <person name="Splivallo R."/>
            <person name="Traeger S."/>
            <person name="Wang M."/>
            <person name="Zifcakova L."/>
            <person name="Wipf D."/>
            <person name="Zambonelli A."/>
            <person name="Paolocci F."/>
            <person name="Nowrousian M."/>
            <person name="Ottonello S."/>
            <person name="Baldrian P."/>
            <person name="Spatafora J.W."/>
            <person name="Henrissat B."/>
            <person name="Nagy L.G."/>
            <person name="Aury J.M."/>
            <person name="Wincker P."/>
            <person name="Grigoriev I.V."/>
            <person name="Bonfante P."/>
            <person name="Martin F.M."/>
        </authorList>
    </citation>
    <scope>NUCLEOTIDE SEQUENCE [LARGE SCALE GENOMIC DNA]</scope>
    <source>
        <strain evidence="3 4">ATCC MYA-4762</strain>
    </source>
</reference>
<feature type="compositionally biased region" description="Polar residues" evidence="2">
    <location>
        <begin position="15"/>
        <end position="34"/>
    </location>
</feature>
<feature type="compositionally biased region" description="Polar residues" evidence="2">
    <location>
        <begin position="204"/>
        <end position="217"/>
    </location>
</feature>
<feature type="region of interest" description="Disordered" evidence="2">
    <location>
        <begin position="204"/>
        <end position="226"/>
    </location>
</feature>
<accession>A0A3N4L8W2</accession>
<evidence type="ECO:0000313" key="4">
    <source>
        <dbReference type="Proteomes" id="UP000267821"/>
    </source>
</evidence>
<name>A0A3N4L8W2_9PEZI</name>
<dbReference type="InParanoid" id="A0A3N4L8W2"/>
<gene>
    <name evidence="3" type="ORF">L211DRAFT_853263</name>
</gene>
<protein>
    <submittedName>
        <fullName evidence="3">Uncharacterized protein</fullName>
    </submittedName>
</protein>
<dbReference type="AlphaFoldDB" id="A0A3N4L8W2"/>
<dbReference type="OrthoDB" id="5335133at2759"/>
<feature type="region of interest" description="Disordered" evidence="2">
    <location>
        <begin position="1"/>
        <end position="186"/>
    </location>
</feature>
<organism evidence="3 4">
    <name type="scientific">Terfezia boudieri ATCC MYA-4762</name>
    <dbReference type="NCBI Taxonomy" id="1051890"/>
    <lineage>
        <taxon>Eukaryota</taxon>
        <taxon>Fungi</taxon>
        <taxon>Dikarya</taxon>
        <taxon>Ascomycota</taxon>
        <taxon>Pezizomycotina</taxon>
        <taxon>Pezizomycetes</taxon>
        <taxon>Pezizales</taxon>
        <taxon>Pezizaceae</taxon>
        <taxon>Terfezia</taxon>
    </lineage>
</organism>
<sequence>MPRTKGKRPPRAPVQQVTVESAPQSPEEQSQIASPQDPYEVQDTPPPSKPPPNRRQARRPSGRGEPVPPRRPQGPSEITPRSSDPRDQTADPLAVSALSPGHRLVPLHIGTQLHQVGKGQGQASKVAEGAPETPSRQRGREAVGAATVPAQGRKRTQEAEGAATAPRSRRRKAAEEAVTTLRETQEPDEEVVVAVAELVSTQATTPRRRSFTATGPSAQKKKISPKKTTTMIIPGSQLPNGGKHPLPKGTVMEMIQVRDLEVSRLMEELQNYEDEAMVLTHQIHVMSNEKLELDMQIQEMAKSMADMQRAISHMRLSSAIGPRLTYWADEKIYTYWDRLVNNVLSFAEDHCHWAIEGGIDEMSQYRPDAWKLGGSEKAGHFGTFQHLMDEEDPSLLRKIGITQTYVRKLTSDGLGNSYPGRLDAFVGEEQPNELVPAAMIMKILQSEVFDKIRWLLRSEPFWDPMQNPNPASNVDWESFRGRMTNDFVVLQERTSAHDDPTAFEFNCIRAKMILHLMTQHDQLGTAMTNYMNRVGVLILNAIHPFITVDCIHHEKLGREKDDGTELLRFEELFRDDTPHAQRLGSKTKLHKILTGAWTLALLMRSDNTVTYLDGGGFNLPFDDRVMENIGAMSQNPALKFFRLSKDKERYATTKETFAWLVVAPCLKRAGKQDGTGYEESRVIAKSRMVLREVLRQS</sequence>
<evidence type="ECO:0000256" key="2">
    <source>
        <dbReference type="SAM" id="MobiDB-lite"/>
    </source>
</evidence>
<dbReference type="Proteomes" id="UP000267821">
    <property type="component" value="Unassembled WGS sequence"/>
</dbReference>
<feature type="compositionally biased region" description="Pro residues" evidence="2">
    <location>
        <begin position="44"/>
        <end position="53"/>
    </location>
</feature>
<keyword evidence="1" id="KW-0175">Coiled coil</keyword>
<feature type="coiled-coil region" evidence="1">
    <location>
        <begin position="255"/>
        <end position="289"/>
    </location>
</feature>
<feature type="compositionally biased region" description="Basic residues" evidence="2">
    <location>
        <begin position="1"/>
        <end position="10"/>
    </location>
</feature>
<evidence type="ECO:0000313" key="3">
    <source>
        <dbReference type="EMBL" id="RPB19344.1"/>
    </source>
</evidence>
<keyword evidence="4" id="KW-1185">Reference proteome</keyword>
<proteinExistence type="predicted"/>
<evidence type="ECO:0000256" key="1">
    <source>
        <dbReference type="SAM" id="Coils"/>
    </source>
</evidence>